<reference evidence="8 9" key="1">
    <citation type="submission" date="2017-05" db="EMBL/GenBank/DDBJ databases">
        <title>Complete genome sequence of Streptomyces sp. SCSIO 03032 revealed the diverse biosynthetic pathways for its bioactive secondary metabolites.</title>
        <authorList>
            <person name="Ma L."/>
            <person name="Zhu Y."/>
            <person name="Zhang W."/>
            <person name="Zhang G."/>
            <person name="Tian X."/>
            <person name="Zhang S."/>
            <person name="Zhang C."/>
        </authorList>
    </citation>
    <scope>NUCLEOTIDE SEQUENCE [LARGE SCALE GENOMIC DNA]</scope>
    <source>
        <strain evidence="8 9">SCSIO 03032</strain>
    </source>
</reference>
<dbReference type="Proteomes" id="UP000194218">
    <property type="component" value="Chromosome"/>
</dbReference>
<dbReference type="KEGG" id="smao:CAG99_11760"/>
<dbReference type="Pfam" id="PF01850">
    <property type="entry name" value="PIN"/>
    <property type="match status" value="1"/>
</dbReference>
<protein>
    <recommendedName>
        <fullName evidence="6">Ribonuclease VapC</fullName>
        <shortName evidence="6">RNase VapC</shortName>
        <ecNumber evidence="6">3.1.-.-</ecNumber>
    </recommendedName>
    <alternativeName>
        <fullName evidence="6">Toxin VapC</fullName>
    </alternativeName>
</protein>
<dbReference type="EMBL" id="CP021121">
    <property type="protein sequence ID" value="ARQ69455.1"/>
    <property type="molecule type" value="Genomic_DNA"/>
</dbReference>
<keyword evidence="4 6" id="KW-0378">Hydrolase</keyword>
<evidence type="ECO:0000256" key="4">
    <source>
        <dbReference type="ARBA" id="ARBA00022801"/>
    </source>
</evidence>
<dbReference type="CDD" id="cd09874">
    <property type="entry name" value="PIN_MT3492-like"/>
    <property type="match status" value="1"/>
</dbReference>
<name>A0A1W7CXK0_9ACTN</name>
<dbReference type="HAMAP" id="MF_00265">
    <property type="entry name" value="VapC_Nob1"/>
    <property type="match status" value="1"/>
</dbReference>
<sequence>MIYLDSAAVVKLVHAEAESPALRDWLDERAETGWTSSSLVEVESFRALARHAPQSVTRLAAILDLIDMVDLAPRIRILAQSVRPATVRSLDAIHLGTALSLHPRLTSFVTYDKRLADAARAAELPVDIPS</sequence>
<dbReference type="InterPro" id="IPR002716">
    <property type="entry name" value="PIN_dom"/>
</dbReference>
<keyword evidence="1 6" id="KW-1277">Toxin-antitoxin system</keyword>
<dbReference type="InterPro" id="IPR029060">
    <property type="entry name" value="PIN-like_dom_sf"/>
</dbReference>
<evidence type="ECO:0000256" key="1">
    <source>
        <dbReference type="ARBA" id="ARBA00022649"/>
    </source>
</evidence>
<dbReference type="OrthoDB" id="4750219at2"/>
<dbReference type="GO" id="GO:0000287">
    <property type="term" value="F:magnesium ion binding"/>
    <property type="evidence" value="ECO:0007669"/>
    <property type="project" value="UniProtKB-UniRule"/>
</dbReference>
<evidence type="ECO:0000256" key="6">
    <source>
        <dbReference type="HAMAP-Rule" id="MF_00265"/>
    </source>
</evidence>
<dbReference type="GO" id="GO:0090729">
    <property type="term" value="F:toxin activity"/>
    <property type="evidence" value="ECO:0007669"/>
    <property type="project" value="UniProtKB-KW"/>
</dbReference>
<evidence type="ECO:0000256" key="3">
    <source>
        <dbReference type="ARBA" id="ARBA00022723"/>
    </source>
</evidence>
<feature type="binding site" evidence="6">
    <location>
        <position position="5"/>
    </location>
    <ligand>
        <name>Mg(2+)</name>
        <dbReference type="ChEBI" id="CHEBI:18420"/>
    </ligand>
</feature>
<keyword evidence="2 6" id="KW-0540">Nuclease</keyword>
<organism evidence="8 9">
    <name type="scientific">Streptomyces marincola</name>
    <dbReference type="NCBI Taxonomy" id="2878388"/>
    <lineage>
        <taxon>Bacteria</taxon>
        <taxon>Bacillati</taxon>
        <taxon>Actinomycetota</taxon>
        <taxon>Actinomycetes</taxon>
        <taxon>Kitasatosporales</taxon>
        <taxon>Streptomycetaceae</taxon>
        <taxon>Streptomyces</taxon>
    </lineage>
</organism>
<comment type="function">
    <text evidence="6">Toxic component of a toxin-antitoxin (TA) system. An RNase.</text>
</comment>
<evidence type="ECO:0000313" key="8">
    <source>
        <dbReference type="EMBL" id="ARQ69455.1"/>
    </source>
</evidence>
<dbReference type="RefSeq" id="WP_086159258.1">
    <property type="nucleotide sequence ID" value="NZ_CP021121.1"/>
</dbReference>
<evidence type="ECO:0000313" key="9">
    <source>
        <dbReference type="Proteomes" id="UP000194218"/>
    </source>
</evidence>
<keyword evidence="6" id="KW-0800">Toxin</keyword>
<comment type="similarity">
    <text evidence="6">Belongs to the PINc/VapC protein family.</text>
</comment>
<keyword evidence="9" id="KW-1185">Reference proteome</keyword>
<dbReference type="SUPFAM" id="SSF88723">
    <property type="entry name" value="PIN domain-like"/>
    <property type="match status" value="1"/>
</dbReference>
<gene>
    <name evidence="6" type="primary">vapC</name>
    <name evidence="8" type="ORF">CAG99_11760</name>
</gene>
<dbReference type="EC" id="3.1.-.-" evidence="6"/>
<evidence type="ECO:0000256" key="5">
    <source>
        <dbReference type="ARBA" id="ARBA00022842"/>
    </source>
</evidence>
<accession>A0A1W7CXK0</accession>
<evidence type="ECO:0000259" key="7">
    <source>
        <dbReference type="Pfam" id="PF01850"/>
    </source>
</evidence>
<dbReference type="Gene3D" id="3.40.50.1010">
    <property type="entry name" value="5'-nuclease"/>
    <property type="match status" value="1"/>
</dbReference>
<keyword evidence="5 6" id="KW-0460">Magnesium</keyword>
<dbReference type="AlphaFoldDB" id="A0A1W7CXK0"/>
<keyword evidence="3 6" id="KW-0479">Metal-binding</keyword>
<evidence type="ECO:0000256" key="2">
    <source>
        <dbReference type="ARBA" id="ARBA00022722"/>
    </source>
</evidence>
<dbReference type="GO" id="GO:0004540">
    <property type="term" value="F:RNA nuclease activity"/>
    <property type="evidence" value="ECO:0007669"/>
    <property type="project" value="InterPro"/>
</dbReference>
<feature type="domain" description="PIN" evidence="7">
    <location>
        <begin position="2"/>
        <end position="120"/>
    </location>
</feature>
<feature type="binding site" evidence="6">
    <location>
        <position position="91"/>
    </location>
    <ligand>
        <name>Mg(2+)</name>
        <dbReference type="ChEBI" id="CHEBI:18420"/>
    </ligand>
</feature>
<comment type="cofactor">
    <cofactor evidence="6">
        <name>Mg(2+)</name>
        <dbReference type="ChEBI" id="CHEBI:18420"/>
    </cofactor>
</comment>
<proteinExistence type="inferred from homology"/>
<dbReference type="InterPro" id="IPR022907">
    <property type="entry name" value="VapC_family"/>
</dbReference>
<dbReference type="GO" id="GO:0016787">
    <property type="term" value="F:hydrolase activity"/>
    <property type="evidence" value="ECO:0007669"/>
    <property type="project" value="UniProtKB-KW"/>
</dbReference>